<proteinExistence type="predicted"/>
<protein>
    <submittedName>
        <fullName evidence="1">Putative CoA-dependent acyltransferase</fullName>
    </submittedName>
</protein>
<dbReference type="EMBL" id="LNYV01000036">
    <property type="protein sequence ID" value="KTD54825.1"/>
    <property type="molecule type" value="Genomic_DNA"/>
</dbReference>
<dbReference type="GO" id="GO:0016746">
    <property type="term" value="F:acyltransferase activity"/>
    <property type="evidence" value="ECO:0007669"/>
    <property type="project" value="UniProtKB-KW"/>
</dbReference>
<keyword evidence="1" id="KW-0808">Transferase</keyword>
<organism evidence="1 2">
    <name type="scientific">Legionella sainthelensi</name>
    <dbReference type="NCBI Taxonomy" id="28087"/>
    <lineage>
        <taxon>Bacteria</taxon>
        <taxon>Pseudomonadati</taxon>
        <taxon>Pseudomonadota</taxon>
        <taxon>Gammaproteobacteria</taxon>
        <taxon>Legionellales</taxon>
        <taxon>Legionellaceae</taxon>
        <taxon>Legionella</taxon>
    </lineage>
</organism>
<keyword evidence="1" id="KW-0012">Acyltransferase</keyword>
<dbReference type="SUPFAM" id="SSF47240">
    <property type="entry name" value="Ferritin-like"/>
    <property type="match status" value="1"/>
</dbReference>
<dbReference type="Gene3D" id="1.10.620.20">
    <property type="entry name" value="Ribonucleotide Reductase, subunit A"/>
    <property type="match status" value="1"/>
</dbReference>
<dbReference type="PATRIC" id="fig|28087.4.peg.2602"/>
<evidence type="ECO:0000313" key="2">
    <source>
        <dbReference type="Proteomes" id="UP000054621"/>
    </source>
</evidence>
<name>A0A0W0YCY9_9GAMM</name>
<dbReference type="OrthoDB" id="5642472at2"/>
<gene>
    <name evidence="1" type="ORF">Lsai_2417</name>
</gene>
<dbReference type="RefSeq" id="WP_027270488.1">
    <property type="nucleotide sequence ID" value="NZ_CAAAJE010000008.1"/>
</dbReference>
<reference evidence="1 2" key="1">
    <citation type="submission" date="2015-11" db="EMBL/GenBank/DDBJ databases">
        <title>Genomic analysis of 38 Legionella species identifies large and diverse effector repertoires.</title>
        <authorList>
            <person name="Burstein D."/>
            <person name="Amaro F."/>
            <person name="Zusman T."/>
            <person name="Lifshitz Z."/>
            <person name="Cohen O."/>
            <person name="Gilbert J.A."/>
            <person name="Pupko T."/>
            <person name="Shuman H.A."/>
            <person name="Segal G."/>
        </authorList>
    </citation>
    <scope>NUCLEOTIDE SEQUENCE [LARGE SCALE GENOMIC DNA]</scope>
    <source>
        <strain evidence="1 2">Mt.St.Helens-4</strain>
    </source>
</reference>
<dbReference type="eggNOG" id="COG0508">
    <property type="taxonomic scope" value="Bacteria"/>
</dbReference>
<evidence type="ECO:0000313" key="1">
    <source>
        <dbReference type="EMBL" id="KTD54825.1"/>
    </source>
</evidence>
<dbReference type="GO" id="GO:0016491">
    <property type="term" value="F:oxidoreductase activity"/>
    <property type="evidence" value="ECO:0007669"/>
    <property type="project" value="InterPro"/>
</dbReference>
<dbReference type="InterPro" id="IPR009078">
    <property type="entry name" value="Ferritin-like_SF"/>
</dbReference>
<dbReference type="AlphaFoldDB" id="A0A0W0YCY9"/>
<dbReference type="InterPro" id="IPR012348">
    <property type="entry name" value="RNR-like"/>
</dbReference>
<sequence>MEDLDTLLKPFWGSEKWILEGWNKITDDERKDIKNRVENLFKNGLPFEIKYDKLLYLYIFSLMAQLEVLGIQLPMRFEDKMHNPELKKRMRAQLVDEIYHAIVFTKIIFTLCAPYATPPAYNQEIERICEFIRAQDCLKVGMVVMNLVCEGLVEEVFTIFHKYGVATELFELIIEDEHRHVCEADLYREIGLPDKEILAEKLRALEELLISAFSLQPKYDVALSVLIGPRGTGEFLMALQEKHIRQLKKIDMVPSEKWELVFQLAPEAIAELEPHKEEITREAELEIFEVEMTPLKKIFMYQLDNPGDPTTVAQFSIDISNFGYFDNKYPPELLTPLMMQAVSHMGATEDSFRNFLSYKKMYRTRGAYVALYQKLPGCGDHLATIFFRDCHELSPIEMLPRIKRTIEMMVYCYKKREQVEKEHPELKRRLDDLLYEYAHDVYPCPIPVSYGAYIANAQECGYEQVVAPLLKQTNLQLTLLAVDRKPVWNNATRSFEPKDVLPVSLSADGRIFDGTLPVPKLLNESFQLMFEKMNERMKSPLKDSDIAENNYQEKADKIAETLLTKEKIKRGEKIAHYLASKKIVLKEARRIFGDDIEDFELYGEKLSQYSDFKNIANNLLLDYLGFNAEEAAKNEKLTRMIDKMLAENVEMGYRILSTLQTLWLDYVDIEAVFNTAYKKVAQTRLIKLAKFIPTIGKRLKYEDPDE</sequence>
<comment type="caution">
    <text evidence="1">The sequence shown here is derived from an EMBL/GenBank/DDBJ whole genome shotgun (WGS) entry which is preliminary data.</text>
</comment>
<accession>A0A0W0YCY9</accession>
<dbReference type="Proteomes" id="UP000054621">
    <property type="component" value="Unassembled WGS sequence"/>
</dbReference>
<dbReference type="STRING" id="28087.Lsai_2417"/>